<dbReference type="VEuPathDB" id="FungiDB:Z519_02783"/>
<reference evidence="6" key="1">
    <citation type="submission" date="2015-01" db="EMBL/GenBank/DDBJ databases">
        <title>The Genome Sequence of Cladophialophora bantiana CBS 173.52.</title>
        <authorList>
            <consortium name="The Broad Institute Genomics Platform"/>
            <person name="Cuomo C."/>
            <person name="de Hoog S."/>
            <person name="Gorbushina A."/>
            <person name="Stielow B."/>
            <person name="Teixiera M."/>
            <person name="Abouelleil A."/>
            <person name="Chapman S.B."/>
            <person name="Priest M."/>
            <person name="Young S.K."/>
            <person name="Wortman J."/>
            <person name="Nusbaum C."/>
            <person name="Birren B."/>
        </authorList>
    </citation>
    <scope>NUCLEOTIDE SEQUENCE [LARGE SCALE GENOMIC DNA]</scope>
    <source>
        <strain evidence="6">CBS 173.52</strain>
    </source>
</reference>
<dbReference type="RefSeq" id="XP_016624060.1">
    <property type="nucleotide sequence ID" value="XM_016760539.1"/>
</dbReference>
<dbReference type="InterPro" id="IPR050121">
    <property type="entry name" value="Cytochrome_P450_monoxygenase"/>
</dbReference>
<dbReference type="EMBL" id="KN846982">
    <property type="protein sequence ID" value="KIW97391.1"/>
    <property type="molecule type" value="Genomic_DNA"/>
</dbReference>
<gene>
    <name evidence="6" type="ORF">Z519_02783</name>
</gene>
<dbReference type="SUPFAM" id="SSF48264">
    <property type="entry name" value="Cytochrome P450"/>
    <property type="match status" value="1"/>
</dbReference>
<comment type="cofactor">
    <cofactor evidence="1 5">
        <name>heme</name>
        <dbReference type="ChEBI" id="CHEBI:30413"/>
    </cofactor>
</comment>
<evidence type="ECO:0000313" key="7">
    <source>
        <dbReference type="Proteomes" id="UP000053789"/>
    </source>
</evidence>
<comment type="similarity">
    <text evidence="2">Belongs to the cytochrome P450 family.</text>
</comment>
<dbReference type="InterPro" id="IPR002403">
    <property type="entry name" value="Cyt_P450_E_grp-IV"/>
</dbReference>
<evidence type="ECO:0008006" key="8">
    <source>
        <dbReference type="Google" id="ProtNLM"/>
    </source>
</evidence>
<dbReference type="GO" id="GO:0016705">
    <property type="term" value="F:oxidoreductase activity, acting on paired donors, with incorporation or reduction of molecular oxygen"/>
    <property type="evidence" value="ECO:0007669"/>
    <property type="project" value="InterPro"/>
</dbReference>
<keyword evidence="3 5" id="KW-0479">Metal-binding</keyword>
<dbReference type="GeneID" id="27695711"/>
<dbReference type="Pfam" id="PF00067">
    <property type="entry name" value="p450"/>
    <property type="match status" value="1"/>
</dbReference>
<evidence type="ECO:0000256" key="4">
    <source>
        <dbReference type="ARBA" id="ARBA00023004"/>
    </source>
</evidence>
<dbReference type="PANTHER" id="PTHR24305:SF190">
    <property type="entry name" value="P450, PUTATIVE (EUROFUNG)-RELATED"/>
    <property type="match status" value="1"/>
</dbReference>
<sequence length="355" mass="40500">MSSILTFELLIDEYGELLIEKLKDFAGPGETVDLTHWFTCWAFDSVVLTGDTFSQRFGFLDNGEDIGGICESLRQRMPYAAFACVYPELHPTLFKIVNWLAGTATGKVDYTIAYTTERIAERMEEEKPDKKDMLAQFIAGQRSDPTTFTDWDVLIRAFGNIVAGADTTWITLTAIIYYLRKNRRCLDKLRREIDELANTGSISNPVSFYESQRMPYCQVVIKEGQRMYPGTELPLFRVVPRGGAMISGTYFPEGAVVGINNWVAHCNKDVFGPDPDAFRPERWLEGDTTAMSRYYIPFGVGPRACQGLNVALMEISKFVPQLVRHLDFDMLSEWKTTSRWLMFQSNLNVKVRFRV</sequence>
<organism evidence="6 7">
    <name type="scientific">Cladophialophora bantiana (strain ATCC 10958 / CBS 173.52 / CDC B-1940 / NIH 8579)</name>
    <name type="common">Xylohypha bantiana</name>
    <dbReference type="NCBI Taxonomy" id="1442370"/>
    <lineage>
        <taxon>Eukaryota</taxon>
        <taxon>Fungi</taxon>
        <taxon>Dikarya</taxon>
        <taxon>Ascomycota</taxon>
        <taxon>Pezizomycotina</taxon>
        <taxon>Eurotiomycetes</taxon>
        <taxon>Chaetothyriomycetidae</taxon>
        <taxon>Chaetothyriales</taxon>
        <taxon>Herpotrichiellaceae</taxon>
        <taxon>Cladophialophora</taxon>
    </lineage>
</organism>
<accession>A0A0D2F571</accession>
<proteinExistence type="inferred from homology"/>
<dbReference type="GO" id="GO:0020037">
    <property type="term" value="F:heme binding"/>
    <property type="evidence" value="ECO:0007669"/>
    <property type="project" value="InterPro"/>
</dbReference>
<dbReference type="HOGENOM" id="CLU_001570_14_0_1"/>
<evidence type="ECO:0000256" key="3">
    <source>
        <dbReference type="ARBA" id="ARBA00022723"/>
    </source>
</evidence>
<feature type="binding site" description="axial binding residue" evidence="5">
    <location>
        <position position="305"/>
    </location>
    <ligand>
        <name>heme</name>
        <dbReference type="ChEBI" id="CHEBI:30413"/>
    </ligand>
    <ligandPart>
        <name>Fe</name>
        <dbReference type="ChEBI" id="CHEBI:18248"/>
    </ligandPart>
</feature>
<evidence type="ECO:0000256" key="2">
    <source>
        <dbReference type="ARBA" id="ARBA00010617"/>
    </source>
</evidence>
<dbReference type="Gene3D" id="1.10.630.10">
    <property type="entry name" value="Cytochrome P450"/>
    <property type="match status" value="1"/>
</dbReference>
<dbReference type="PRINTS" id="PR00385">
    <property type="entry name" value="P450"/>
</dbReference>
<keyword evidence="4 5" id="KW-0408">Iron</keyword>
<dbReference type="InterPro" id="IPR036396">
    <property type="entry name" value="Cyt_P450_sf"/>
</dbReference>
<dbReference type="CDD" id="cd11060">
    <property type="entry name" value="CYP57A1-like"/>
    <property type="match status" value="1"/>
</dbReference>
<dbReference type="GO" id="GO:0005506">
    <property type="term" value="F:iron ion binding"/>
    <property type="evidence" value="ECO:0007669"/>
    <property type="project" value="InterPro"/>
</dbReference>
<evidence type="ECO:0000313" key="6">
    <source>
        <dbReference type="EMBL" id="KIW97391.1"/>
    </source>
</evidence>
<dbReference type="PRINTS" id="PR00465">
    <property type="entry name" value="EP450IV"/>
</dbReference>
<evidence type="ECO:0000256" key="1">
    <source>
        <dbReference type="ARBA" id="ARBA00001971"/>
    </source>
</evidence>
<dbReference type="PANTHER" id="PTHR24305">
    <property type="entry name" value="CYTOCHROME P450"/>
    <property type="match status" value="1"/>
</dbReference>
<keyword evidence="5" id="KW-0349">Heme</keyword>
<keyword evidence="7" id="KW-1185">Reference proteome</keyword>
<dbReference type="InterPro" id="IPR001128">
    <property type="entry name" value="Cyt_P450"/>
</dbReference>
<evidence type="ECO:0000256" key="5">
    <source>
        <dbReference type="PIRSR" id="PIRSR602403-1"/>
    </source>
</evidence>
<protein>
    <recommendedName>
        <fullName evidence="8">Cytochrome P450 oxidoreductase</fullName>
    </recommendedName>
</protein>
<dbReference type="AlphaFoldDB" id="A0A0D2F571"/>
<dbReference type="Proteomes" id="UP000053789">
    <property type="component" value="Unassembled WGS sequence"/>
</dbReference>
<name>A0A0D2F571_CLAB1</name>
<dbReference type="GO" id="GO:0004497">
    <property type="term" value="F:monooxygenase activity"/>
    <property type="evidence" value="ECO:0007669"/>
    <property type="project" value="InterPro"/>
</dbReference>
<dbReference type="OrthoDB" id="3934656at2759"/>